<protein>
    <submittedName>
        <fullName evidence="1">Uncharacterized protein</fullName>
    </submittedName>
</protein>
<evidence type="ECO:0000313" key="1">
    <source>
        <dbReference type="EMBL" id="TJX06590.1"/>
    </source>
</evidence>
<dbReference type="Proteomes" id="UP000307092">
    <property type="component" value="Unassembled WGS sequence"/>
</dbReference>
<gene>
    <name evidence="1" type="ORF">E8M63_03265</name>
</gene>
<organism evidence="1 2">
    <name type="scientific">Neisseria gonorrhoeae</name>
    <dbReference type="NCBI Taxonomy" id="485"/>
    <lineage>
        <taxon>Bacteria</taxon>
        <taxon>Pseudomonadati</taxon>
        <taxon>Pseudomonadota</taxon>
        <taxon>Betaproteobacteria</taxon>
        <taxon>Neisseriales</taxon>
        <taxon>Neisseriaceae</taxon>
        <taxon>Neisseria</taxon>
    </lineage>
</organism>
<accession>A0AAX2TST4</accession>
<reference evidence="1 2" key="1">
    <citation type="submission" date="2019-04" db="EMBL/GenBank/DDBJ databases">
        <title>The CDC panel for molecular diagnostics of ciprofloxacin resistance and its use for research and clinical development.</title>
        <authorList>
            <person name="Liu H."/>
            <person name="Tang K."/>
            <person name="Pham C."/>
            <person name="Schmerer M."/>
        </authorList>
    </citation>
    <scope>NUCLEOTIDE SEQUENCE [LARGE SCALE GENOMIC DNA]</scope>
    <source>
        <strain evidence="1 2">LRRBGS_0742</strain>
    </source>
</reference>
<dbReference type="AlphaFoldDB" id="A0AAX2TST4"/>
<proteinExistence type="predicted"/>
<comment type="caution">
    <text evidence="1">The sequence shown here is derived from an EMBL/GenBank/DDBJ whole genome shotgun (WGS) entry which is preliminary data.</text>
</comment>
<name>A0AAX2TST4_NEIGO</name>
<evidence type="ECO:0000313" key="2">
    <source>
        <dbReference type="Proteomes" id="UP000307092"/>
    </source>
</evidence>
<sequence length="84" mass="9492">MPRKTCFEAICRLKPGTGWVSDGINIGNRMNYIDLKWKIPGYRLIFVLISHKNAVRNPFRRHFCQTPDALNPNSTAGCGTRSGL</sequence>
<dbReference type="EMBL" id="SUQX01000003">
    <property type="protein sequence ID" value="TJX06590.1"/>
    <property type="molecule type" value="Genomic_DNA"/>
</dbReference>